<dbReference type="PROSITE" id="PS50928">
    <property type="entry name" value="ABC_TM1"/>
    <property type="match status" value="1"/>
</dbReference>
<accession>B8CXP4</accession>
<name>B8CXP4_HALOH</name>
<dbReference type="GO" id="GO:0005886">
    <property type="term" value="C:plasma membrane"/>
    <property type="evidence" value="ECO:0007669"/>
    <property type="project" value="UniProtKB-SubCell"/>
</dbReference>
<dbReference type="EMBL" id="CP001098">
    <property type="protein sequence ID" value="ACL70063.1"/>
    <property type="molecule type" value="Genomic_DNA"/>
</dbReference>
<evidence type="ECO:0000259" key="8">
    <source>
        <dbReference type="PROSITE" id="PS50928"/>
    </source>
</evidence>
<dbReference type="HOGENOM" id="CLU_016047_0_0_9"/>
<evidence type="ECO:0000256" key="5">
    <source>
        <dbReference type="ARBA" id="ARBA00022989"/>
    </source>
</evidence>
<comment type="subcellular location">
    <subcellularLocation>
        <location evidence="1 7">Cell membrane</location>
        <topology evidence="1 7">Multi-pass membrane protein</topology>
    </subcellularLocation>
</comment>
<feature type="transmembrane region" description="Helical" evidence="7">
    <location>
        <begin position="263"/>
        <end position="284"/>
    </location>
</feature>
<evidence type="ECO:0000313" key="9">
    <source>
        <dbReference type="EMBL" id="ACL70063.1"/>
    </source>
</evidence>
<keyword evidence="4 7" id="KW-0812">Transmembrane</keyword>
<reference evidence="9 10" key="1">
    <citation type="journal article" date="2009" name="PLoS ONE">
        <title>Genome analysis of the anaerobic thermohalophilic bacterium Halothermothrix orenii.</title>
        <authorList>
            <person name="Mavromatis K."/>
            <person name="Ivanova N."/>
            <person name="Anderson I."/>
            <person name="Lykidis A."/>
            <person name="Hooper S.D."/>
            <person name="Sun H."/>
            <person name="Kunin V."/>
            <person name="Lapidus A."/>
            <person name="Hugenholtz P."/>
            <person name="Patel B."/>
            <person name="Kyrpides N.C."/>
        </authorList>
    </citation>
    <scope>NUCLEOTIDE SEQUENCE [LARGE SCALE GENOMIC DNA]</scope>
    <source>
        <strain evidence="10">H 168 / OCM 544 / DSM 9562</strain>
    </source>
</reference>
<sequence length="293" mass="33216">MEHIFKHKNKYIFLGITPALIVYFLFVLVPIIISFYYSFIEWNGFSPDLKFVALDNFIDMFQNSIFWISLKNNIVVILASVFGQVPLGLLLALLVNQKIKGSHFFRTVIFLPVVISAVIISLIWSMVYNYQFGLINKFLRIVGLNSWAQNWLGDPNLAMYSVAITVIWQFIGLYFVIFLAALQNVPKEILEAAEIDGAHGLKRTFHIIIPIIWDTILASIVLCISGSLKIFGLIYVMTNGGPAHSTEVLALHLYEKSFSSLRYGYGSAVSVFVVIFGLFLVITIKKLFNRKTV</sequence>
<keyword evidence="10" id="KW-1185">Reference proteome</keyword>
<dbReference type="PANTHER" id="PTHR30193:SF37">
    <property type="entry name" value="INNER MEMBRANE ABC TRANSPORTER PERMEASE PROTEIN YCJO"/>
    <property type="match status" value="1"/>
</dbReference>
<organism evidence="9 10">
    <name type="scientific">Halothermothrix orenii (strain H 168 / OCM 544 / DSM 9562)</name>
    <dbReference type="NCBI Taxonomy" id="373903"/>
    <lineage>
        <taxon>Bacteria</taxon>
        <taxon>Bacillati</taxon>
        <taxon>Bacillota</taxon>
        <taxon>Clostridia</taxon>
        <taxon>Halanaerobiales</taxon>
        <taxon>Halothermotrichaceae</taxon>
        <taxon>Halothermothrix</taxon>
    </lineage>
</organism>
<dbReference type="KEGG" id="hor:Hore_13130"/>
<dbReference type="CDD" id="cd06261">
    <property type="entry name" value="TM_PBP2"/>
    <property type="match status" value="1"/>
</dbReference>
<evidence type="ECO:0000256" key="7">
    <source>
        <dbReference type="RuleBase" id="RU363032"/>
    </source>
</evidence>
<dbReference type="PANTHER" id="PTHR30193">
    <property type="entry name" value="ABC TRANSPORTER PERMEASE PROTEIN"/>
    <property type="match status" value="1"/>
</dbReference>
<feature type="domain" description="ABC transmembrane type-1" evidence="8">
    <location>
        <begin position="70"/>
        <end position="284"/>
    </location>
</feature>
<dbReference type="OrthoDB" id="42781at2"/>
<dbReference type="Pfam" id="PF00528">
    <property type="entry name" value="BPD_transp_1"/>
    <property type="match status" value="1"/>
</dbReference>
<keyword evidence="2 7" id="KW-0813">Transport</keyword>
<feature type="transmembrane region" description="Helical" evidence="7">
    <location>
        <begin position="12"/>
        <end position="37"/>
    </location>
</feature>
<evidence type="ECO:0000256" key="2">
    <source>
        <dbReference type="ARBA" id="ARBA00022448"/>
    </source>
</evidence>
<dbReference type="InterPro" id="IPR000515">
    <property type="entry name" value="MetI-like"/>
</dbReference>
<dbReference type="GO" id="GO:0055085">
    <property type="term" value="P:transmembrane transport"/>
    <property type="evidence" value="ECO:0007669"/>
    <property type="project" value="InterPro"/>
</dbReference>
<keyword evidence="5 7" id="KW-1133">Transmembrane helix</keyword>
<evidence type="ECO:0000256" key="3">
    <source>
        <dbReference type="ARBA" id="ARBA00022475"/>
    </source>
</evidence>
<protein>
    <submittedName>
        <fullName evidence="9">Binding-protein-dependent transport systems inner membrane component</fullName>
    </submittedName>
</protein>
<dbReference type="InterPro" id="IPR051393">
    <property type="entry name" value="ABC_transporter_permease"/>
</dbReference>
<dbReference type="SUPFAM" id="SSF161098">
    <property type="entry name" value="MetI-like"/>
    <property type="match status" value="1"/>
</dbReference>
<dbReference type="AlphaFoldDB" id="B8CXP4"/>
<dbReference type="RefSeq" id="WP_012636247.1">
    <property type="nucleotide sequence ID" value="NC_011899.1"/>
</dbReference>
<evidence type="ECO:0000256" key="1">
    <source>
        <dbReference type="ARBA" id="ARBA00004651"/>
    </source>
</evidence>
<evidence type="ECO:0000256" key="6">
    <source>
        <dbReference type="ARBA" id="ARBA00023136"/>
    </source>
</evidence>
<feature type="transmembrane region" description="Helical" evidence="7">
    <location>
        <begin position="74"/>
        <end position="95"/>
    </location>
</feature>
<gene>
    <name evidence="9" type="ordered locus">Hore_13130</name>
</gene>
<keyword evidence="6 7" id="KW-0472">Membrane</keyword>
<feature type="transmembrane region" description="Helical" evidence="7">
    <location>
        <begin position="157"/>
        <end position="182"/>
    </location>
</feature>
<feature type="transmembrane region" description="Helical" evidence="7">
    <location>
        <begin position="211"/>
        <end position="237"/>
    </location>
</feature>
<dbReference type="eggNOG" id="COG1175">
    <property type="taxonomic scope" value="Bacteria"/>
</dbReference>
<feature type="transmembrane region" description="Helical" evidence="7">
    <location>
        <begin position="107"/>
        <end position="127"/>
    </location>
</feature>
<proteinExistence type="inferred from homology"/>
<comment type="similarity">
    <text evidence="7">Belongs to the binding-protein-dependent transport system permease family.</text>
</comment>
<dbReference type="InterPro" id="IPR035906">
    <property type="entry name" value="MetI-like_sf"/>
</dbReference>
<evidence type="ECO:0000256" key="4">
    <source>
        <dbReference type="ARBA" id="ARBA00022692"/>
    </source>
</evidence>
<keyword evidence="3" id="KW-1003">Cell membrane</keyword>
<evidence type="ECO:0000313" key="10">
    <source>
        <dbReference type="Proteomes" id="UP000000719"/>
    </source>
</evidence>
<dbReference type="Proteomes" id="UP000000719">
    <property type="component" value="Chromosome"/>
</dbReference>
<dbReference type="Gene3D" id="1.10.3720.10">
    <property type="entry name" value="MetI-like"/>
    <property type="match status" value="1"/>
</dbReference>
<dbReference type="STRING" id="373903.Hore_13130"/>